<dbReference type="SUPFAM" id="SSF47413">
    <property type="entry name" value="lambda repressor-like DNA-binding domains"/>
    <property type="match status" value="1"/>
</dbReference>
<dbReference type="HOGENOM" id="CLU_105392_1_0_6"/>
<dbReference type="InterPro" id="IPR050807">
    <property type="entry name" value="TransReg_Diox_bact_type"/>
</dbReference>
<evidence type="ECO:0000256" key="3">
    <source>
        <dbReference type="ARBA" id="ARBA00023163"/>
    </source>
</evidence>
<dbReference type="KEGG" id="esc:Entcl_0960"/>
<sequence>MSSKFREYRLARAWSQEQLAEMAGLSTRTVQRIENGEQASLETLSALAAVFEVSVSELTNDGASGGEALDERIVQVRTKVAQEGRFYRSVLTAVVVCIFLYAINRTTSPDGHWSFWVAGIWGALLVIRGLRVFIFGGLIEKWQQKRIQKILRR</sequence>
<dbReference type="EMBL" id="CP002272">
    <property type="protein sequence ID" value="ADO47232.1"/>
    <property type="molecule type" value="Genomic_DNA"/>
</dbReference>
<keyword evidence="3" id="KW-0804">Transcription</keyword>
<gene>
    <name evidence="6" type="ordered locus">Entcl_0960</name>
</gene>
<dbReference type="Pfam" id="PF01381">
    <property type="entry name" value="HTH_3"/>
    <property type="match status" value="1"/>
</dbReference>
<accession>E3G5U7</accession>
<evidence type="ECO:0000256" key="4">
    <source>
        <dbReference type="SAM" id="Phobius"/>
    </source>
</evidence>
<organism evidence="6 7">
    <name type="scientific">Enterobacter lignolyticus (strain SCF1)</name>
    <dbReference type="NCBI Taxonomy" id="701347"/>
    <lineage>
        <taxon>Bacteria</taxon>
        <taxon>Pseudomonadati</taxon>
        <taxon>Pseudomonadota</taxon>
        <taxon>Gammaproteobacteria</taxon>
        <taxon>Enterobacterales</taxon>
        <taxon>Enterobacteriaceae</taxon>
        <taxon>Pluralibacter</taxon>
    </lineage>
</organism>
<dbReference type="CDD" id="cd00093">
    <property type="entry name" value="HTH_XRE"/>
    <property type="match status" value="1"/>
</dbReference>
<dbReference type="PANTHER" id="PTHR46797">
    <property type="entry name" value="HTH-TYPE TRANSCRIPTIONAL REGULATOR"/>
    <property type="match status" value="1"/>
</dbReference>
<name>E3G5U7_ENTLS</name>
<evidence type="ECO:0000256" key="2">
    <source>
        <dbReference type="ARBA" id="ARBA00023125"/>
    </source>
</evidence>
<keyword evidence="7" id="KW-1185">Reference proteome</keyword>
<dbReference type="SMART" id="SM00530">
    <property type="entry name" value="HTH_XRE"/>
    <property type="match status" value="1"/>
</dbReference>
<dbReference type="RefSeq" id="WP_013364984.1">
    <property type="nucleotide sequence ID" value="NC_014618.1"/>
</dbReference>
<reference evidence="6 7" key="2">
    <citation type="journal article" date="2011" name="Stand. Genomic Sci.">
        <title>Complete genome sequence of 'Enterobacter lignolyticus' SCF1.</title>
        <authorList>
            <person name="Deangelis K.M."/>
            <person name="D'Haeseleer P."/>
            <person name="Chivian D."/>
            <person name="Fortney J.L."/>
            <person name="Khudyakov J."/>
            <person name="Simmons B."/>
            <person name="Woo H."/>
            <person name="Arkin A.P."/>
            <person name="Davenport K.W."/>
            <person name="Goodwin L."/>
            <person name="Chen A."/>
            <person name="Ivanova N."/>
            <person name="Kyrpides N.C."/>
            <person name="Mavromatis K."/>
            <person name="Woyke T."/>
            <person name="Hazen T.C."/>
        </authorList>
    </citation>
    <scope>NUCLEOTIDE SEQUENCE [LARGE SCALE GENOMIC DNA]</scope>
    <source>
        <strain evidence="6 7">SCF1</strain>
    </source>
</reference>
<keyword evidence="4" id="KW-0472">Membrane</keyword>
<protein>
    <submittedName>
        <fullName evidence="6">Helix-turn-helix domain protein</fullName>
    </submittedName>
</protein>
<dbReference type="Proteomes" id="UP000006872">
    <property type="component" value="Chromosome"/>
</dbReference>
<dbReference type="PROSITE" id="PS50943">
    <property type="entry name" value="HTH_CROC1"/>
    <property type="match status" value="1"/>
</dbReference>
<evidence type="ECO:0000256" key="1">
    <source>
        <dbReference type="ARBA" id="ARBA00023015"/>
    </source>
</evidence>
<dbReference type="InterPro" id="IPR001387">
    <property type="entry name" value="Cro/C1-type_HTH"/>
</dbReference>
<feature type="transmembrane region" description="Helical" evidence="4">
    <location>
        <begin position="86"/>
        <end position="103"/>
    </location>
</feature>
<keyword evidence="4" id="KW-0812">Transmembrane</keyword>
<dbReference type="AlphaFoldDB" id="E3G5U7"/>
<keyword evidence="4" id="KW-1133">Transmembrane helix</keyword>
<evidence type="ECO:0000313" key="6">
    <source>
        <dbReference type="EMBL" id="ADO47232.1"/>
    </source>
</evidence>
<dbReference type="Gene3D" id="1.10.260.40">
    <property type="entry name" value="lambda repressor-like DNA-binding domains"/>
    <property type="match status" value="1"/>
</dbReference>
<dbReference type="GO" id="GO:0005829">
    <property type="term" value="C:cytosol"/>
    <property type="evidence" value="ECO:0007669"/>
    <property type="project" value="TreeGrafter"/>
</dbReference>
<dbReference type="STRING" id="701347.Entcl_0960"/>
<dbReference type="GO" id="GO:0003677">
    <property type="term" value="F:DNA binding"/>
    <property type="evidence" value="ECO:0007669"/>
    <property type="project" value="UniProtKB-KW"/>
</dbReference>
<feature type="domain" description="HTH cro/C1-type" evidence="5">
    <location>
        <begin position="5"/>
        <end position="58"/>
    </location>
</feature>
<dbReference type="eggNOG" id="COG1476">
    <property type="taxonomic scope" value="Bacteria"/>
</dbReference>
<dbReference type="InterPro" id="IPR025698">
    <property type="entry name" value="2TM_dom"/>
</dbReference>
<dbReference type="GO" id="GO:0003700">
    <property type="term" value="F:DNA-binding transcription factor activity"/>
    <property type="evidence" value="ECO:0007669"/>
    <property type="project" value="TreeGrafter"/>
</dbReference>
<dbReference type="InterPro" id="IPR010982">
    <property type="entry name" value="Lambda_DNA-bd_dom_sf"/>
</dbReference>
<keyword evidence="2" id="KW-0238">DNA-binding</keyword>
<feature type="transmembrane region" description="Helical" evidence="4">
    <location>
        <begin position="115"/>
        <end position="139"/>
    </location>
</feature>
<dbReference type="PANTHER" id="PTHR46797:SF23">
    <property type="entry name" value="HTH-TYPE TRANSCRIPTIONAL REGULATOR SUTR"/>
    <property type="match status" value="1"/>
</dbReference>
<evidence type="ECO:0000259" key="5">
    <source>
        <dbReference type="PROSITE" id="PS50943"/>
    </source>
</evidence>
<proteinExistence type="predicted"/>
<evidence type="ECO:0000313" key="7">
    <source>
        <dbReference type="Proteomes" id="UP000006872"/>
    </source>
</evidence>
<reference evidence="7" key="1">
    <citation type="submission" date="2010-10" db="EMBL/GenBank/DDBJ databases">
        <title>Complete sequence of Enterobacter cloacae SCF1.</title>
        <authorList>
            <consortium name="US DOE Joint Genome Institute"/>
            <person name="Lucas S."/>
            <person name="Copeland A."/>
            <person name="Lapidus A."/>
            <person name="Cheng J.-F."/>
            <person name="Bruce D."/>
            <person name="Goodwin L."/>
            <person name="Pitluck S."/>
            <person name="Davenport K."/>
            <person name="Detter J.C."/>
            <person name="Han C."/>
            <person name="Tapia R."/>
            <person name="Land M."/>
            <person name="Hauser L."/>
            <person name="Chang Y.-J."/>
            <person name="Jeffries C."/>
            <person name="Kyrpides N."/>
            <person name="Ivanova N."/>
            <person name="Mikhailova N."/>
            <person name="DeAngelis K."/>
            <person name="Arkin A.P."/>
            <person name="Chivian D."/>
            <person name="Edwards B."/>
            <person name="Woo H."/>
            <person name="Hazen T.C."/>
            <person name="Woyke T."/>
        </authorList>
    </citation>
    <scope>NUCLEOTIDE SEQUENCE [LARGE SCALE GENOMIC DNA]</scope>
    <source>
        <strain evidence="7">SCF1</strain>
    </source>
</reference>
<dbReference type="Pfam" id="PF13239">
    <property type="entry name" value="2TM"/>
    <property type="match status" value="1"/>
</dbReference>
<keyword evidence="1" id="KW-0805">Transcription regulation</keyword>